<evidence type="ECO:0000313" key="10">
    <source>
        <dbReference type="Proteomes" id="UP000029661"/>
    </source>
</evidence>
<dbReference type="InterPro" id="IPR000522">
    <property type="entry name" value="ABC_transptr_permease_BtuC"/>
</dbReference>
<evidence type="ECO:0000256" key="8">
    <source>
        <dbReference type="SAM" id="Phobius"/>
    </source>
</evidence>
<accession>A0A089ZVW4</accession>
<protein>
    <submittedName>
        <fullName evidence="9">Iron ABC transporter permease protein</fullName>
    </submittedName>
</protein>
<keyword evidence="4" id="KW-1003">Cell membrane</keyword>
<comment type="similarity">
    <text evidence="2">Belongs to the binding-protein-dependent transport system permease family. FecCD subfamily.</text>
</comment>
<dbReference type="SUPFAM" id="SSF81345">
    <property type="entry name" value="ABC transporter involved in vitamin B12 uptake, BtuC"/>
    <property type="match status" value="1"/>
</dbReference>
<evidence type="ECO:0000256" key="2">
    <source>
        <dbReference type="ARBA" id="ARBA00007935"/>
    </source>
</evidence>
<dbReference type="AlphaFoldDB" id="A0A089ZVW4"/>
<feature type="transmembrane region" description="Helical" evidence="8">
    <location>
        <begin position="105"/>
        <end position="127"/>
    </location>
</feature>
<feature type="transmembrane region" description="Helical" evidence="8">
    <location>
        <begin position="327"/>
        <end position="348"/>
    </location>
</feature>
<feature type="transmembrane region" description="Helical" evidence="8">
    <location>
        <begin position="212"/>
        <end position="232"/>
    </location>
</feature>
<keyword evidence="6 8" id="KW-1133">Transmembrane helix</keyword>
<proteinExistence type="inferred from homology"/>
<feature type="transmembrane region" description="Helical" evidence="8">
    <location>
        <begin position="139"/>
        <end position="159"/>
    </location>
</feature>
<evidence type="ECO:0000256" key="5">
    <source>
        <dbReference type="ARBA" id="ARBA00022692"/>
    </source>
</evidence>
<keyword evidence="5 8" id="KW-0812">Transmembrane</keyword>
<dbReference type="Pfam" id="PF01032">
    <property type="entry name" value="FecCD"/>
    <property type="match status" value="1"/>
</dbReference>
<comment type="subcellular location">
    <subcellularLocation>
        <location evidence="1">Cell membrane</location>
        <topology evidence="1">Multi-pass membrane protein</topology>
    </subcellularLocation>
</comment>
<dbReference type="GO" id="GO:0022857">
    <property type="term" value="F:transmembrane transporter activity"/>
    <property type="evidence" value="ECO:0007669"/>
    <property type="project" value="InterPro"/>
</dbReference>
<evidence type="ECO:0000256" key="7">
    <source>
        <dbReference type="ARBA" id="ARBA00023136"/>
    </source>
</evidence>
<evidence type="ECO:0000256" key="1">
    <source>
        <dbReference type="ARBA" id="ARBA00004651"/>
    </source>
</evidence>
<evidence type="ECO:0000256" key="6">
    <source>
        <dbReference type="ARBA" id="ARBA00022989"/>
    </source>
</evidence>
<name>A0A089ZVW4_METFO</name>
<reference evidence="9 10" key="1">
    <citation type="submission" date="2013-12" db="EMBL/GenBank/DDBJ databases">
        <title>The complete genome sequence of Methanobacterium sp. BRM9.</title>
        <authorList>
            <consortium name="Pastoral Greenhouse Gas Research Consortium"/>
            <person name="Kelly W.J."/>
            <person name="Leahy S.C."/>
            <person name="Perry R."/>
            <person name="Li D."/>
            <person name="Altermann E."/>
            <person name="Lambie S.C."/>
            <person name="Attwood G.T."/>
        </authorList>
    </citation>
    <scope>NUCLEOTIDE SEQUENCE [LARGE SCALE GENOMIC DNA]</scope>
    <source>
        <strain evidence="9 10">BRM9</strain>
    </source>
</reference>
<dbReference type="OrthoDB" id="27848at2157"/>
<keyword evidence="3" id="KW-0813">Transport</keyword>
<dbReference type="Proteomes" id="UP000029661">
    <property type="component" value="Chromosome"/>
</dbReference>
<dbReference type="PANTHER" id="PTHR30472">
    <property type="entry name" value="FERRIC ENTEROBACTIN TRANSPORT SYSTEM PERMEASE PROTEIN"/>
    <property type="match status" value="1"/>
</dbReference>
<gene>
    <name evidence="9" type="ORF">BRM9_2339</name>
</gene>
<dbReference type="KEGG" id="mfc:BRM9_2339"/>
<feature type="transmembrane region" description="Helical" evidence="8">
    <location>
        <begin position="171"/>
        <end position="192"/>
    </location>
</feature>
<feature type="transmembrane region" description="Helical" evidence="8">
    <location>
        <begin position="298"/>
        <end position="315"/>
    </location>
</feature>
<dbReference type="STRING" id="2162.BRM9_2339"/>
<evidence type="ECO:0000256" key="4">
    <source>
        <dbReference type="ARBA" id="ARBA00022475"/>
    </source>
</evidence>
<dbReference type="EMBL" id="CP006933">
    <property type="protein sequence ID" value="AIS33139.1"/>
    <property type="molecule type" value="Genomic_DNA"/>
</dbReference>
<feature type="transmembrane region" description="Helical" evidence="8">
    <location>
        <begin position="72"/>
        <end position="93"/>
    </location>
</feature>
<evidence type="ECO:0000313" key="9">
    <source>
        <dbReference type="EMBL" id="AIS33139.1"/>
    </source>
</evidence>
<dbReference type="InterPro" id="IPR037294">
    <property type="entry name" value="ABC_BtuC-like"/>
</dbReference>
<dbReference type="GO" id="GO:0033214">
    <property type="term" value="P:siderophore-iron import into cell"/>
    <property type="evidence" value="ECO:0007669"/>
    <property type="project" value="TreeGrafter"/>
</dbReference>
<dbReference type="CDD" id="cd06550">
    <property type="entry name" value="TM_ABC_iron-siderophores_like"/>
    <property type="match status" value="1"/>
</dbReference>
<feature type="transmembrane region" description="Helical" evidence="8">
    <location>
        <begin position="263"/>
        <end position="286"/>
    </location>
</feature>
<dbReference type="FunFam" id="1.10.3470.10:FF:000001">
    <property type="entry name" value="Vitamin B12 ABC transporter permease BtuC"/>
    <property type="match status" value="1"/>
</dbReference>
<feature type="transmembrane region" description="Helical" evidence="8">
    <location>
        <begin position="20"/>
        <end position="41"/>
    </location>
</feature>
<dbReference type="Gene3D" id="1.10.3470.10">
    <property type="entry name" value="ABC transporter involved in vitamin B12 uptake, BtuC"/>
    <property type="match status" value="1"/>
</dbReference>
<dbReference type="GO" id="GO:0005886">
    <property type="term" value="C:plasma membrane"/>
    <property type="evidence" value="ECO:0007669"/>
    <property type="project" value="UniProtKB-SubCell"/>
</dbReference>
<dbReference type="GeneID" id="24793512"/>
<organism evidence="9 10">
    <name type="scientific">Methanobacterium formicicum</name>
    <dbReference type="NCBI Taxonomy" id="2162"/>
    <lineage>
        <taxon>Archaea</taxon>
        <taxon>Methanobacteriati</taxon>
        <taxon>Methanobacteriota</taxon>
        <taxon>Methanomada group</taxon>
        <taxon>Methanobacteria</taxon>
        <taxon>Methanobacteriales</taxon>
        <taxon>Methanobacteriaceae</taxon>
        <taxon>Methanobacterium</taxon>
    </lineage>
</organism>
<keyword evidence="7 8" id="KW-0472">Membrane</keyword>
<dbReference type="PANTHER" id="PTHR30472:SF25">
    <property type="entry name" value="ABC TRANSPORTER PERMEASE PROTEIN MJ0876-RELATED"/>
    <property type="match status" value="1"/>
</dbReference>
<sequence length="352" mass="38104">MPFENSTISRYMDYTRKKLLIGIFLCLALFALVIISIKIGAADLSFYDIINALFNRDANGALIIWNIRIPRILAAIIAGVFMGIEGAVMQCVLRNPLASPYTMGISNGAAFGAAFAIIVLGAGTLHSTHADAVIVNNPYLTVLAAFLGALIGVIAVLLIARVRSVTPEVMILAGVAMSAMFSAGTMFLQYFATDAQVAATIFWTFGDVGRAVWNDVWVMLILMIPAFIYFMYHAWDYNSLESGEDTARGLGVNTDRIRTQGMLISSFTAAVTVAFLGVIGFVGLIAPHIMRRVIGHDHRFLIPTSALLGALILLASDTLARSILSPIVLPVGIITAFMGAPMFLYIIMKMRR</sequence>
<dbReference type="RefSeq" id="WP_197050474.1">
    <property type="nucleotide sequence ID" value="NZ_CALCVY010000229.1"/>
</dbReference>
<evidence type="ECO:0000256" key="3">
    <source>
        <dbReference type="ARBA" id="ARBA00022448"/>
    </source>
</evidence>